<comment type="caution">
    <text evidence="2">The sequence shown here is derived from an EMBL/GenBank/DDBJ whole genome shotgun (WGS) entry which is preliminary data.</text>
</comment>
<evidence type="ECO:0000313" key="2">
    <source>
        <dbReference type="EMBL" id="EAS44480.1"/>
    </source>
</evidence>
<accession>Q1Z7H9</accession>
<gene>
    <name evidence="2" type="ORF">P3TCK_15025</name>
</gene>
<protein>
    <submittedName>
        <fullName evidence="2">Uncharacterized protein</fullName>
    </submittedName>
</protein>
<organism evidence="2 3">
    <name type="scientific">Photobacterium profundum 3TCK</name>
    <dbReference type="NCBI Taxonomy" id="314280"/>
    <lineage>
        <taxon>Bacteria</taxon>
        <taxon>Pseudomonadati</taxon>
        <taxon>Pseudomonadota</taxon>
        <taxon>Gammaproteobacteria</taxon>
        <taxon>Vibrionales</taxon>
        <taxon>Vibrionaceae</taxon>
        <taxon>Photobacterium</taxon>
    </lineage>
</organism>
<sequence>MSEYYSVTLSNETDATGVVSTVSSSTPNSHEPCNIMADDSPVTFMGVNMSKEEKQHLIDSGYREPNKPEANVDEDAGGEAEDNLASHSDNISDVDSEITDILSTIHNGNDDGYRGMATSVIDMALTGEVNESTLRSIHSSLGLSTDSYDANNVIEEANSVMDALSYSAGNRCMTQHGMSPEQVNDFYQWVTEGGNMHLIGEDLIYGNYGSLDTQAKMYKASCKGS</sequence>
<feature type="compositionally biased region" description="Acidic residues" evidence="1">
    <location>
        <begin position="71"/>
        <end position="82"/>
    </location>
</feature>
<dbReference type="Proteomes" id="UP000003789">
    <property type="component" value="Unassembled WGS sequence"/>
</dbReference>
<name>Q1Z7H9_9GAMM</name>
<feature type="region of interest" description="Disordered" evidence="1">
    <location>
        <begin position="59"/>
        <end position="90"/>
    </location>
</feature>
<dbReference type="HOGENOM" id="CLU_1228975_0_0_6"/>
<evidence type="ECO:0000256" key="1">
    <source>
        <dbReference type="SAM" id="MobiDB-lite"/>
    </source>
</evidence>
<evidence type="ECO:0000313" key="3">
    <source>
        <dbReference type="Proteomes" id="UP000003789"/>
    </source>
</evidence>
<dbReference type="AlphaFoldDB" id="Q1Z7H9"/>
<reference evidence="2 3" key="1">
    <citation type="submission" date="2006-03" db="EMBL/GenBank/DDBJ databases">
        <authorList>
            <person name="Bartlett D.H."/>
            <person name="Valle G."/>
            <person name="Lauro F.M."/>
            <person name="Vezzi A."/>
            <person name="Simonato F."/>
            <person name="Eloe E."/>
            <person name="Vitulo N."/>
            <person name="Stratton T.K."/>
            <person name="D'angelo M."/>
            <person name="Ferriera S."/>
            <person name="Johnson J."/>
            <person name="Kravitz S."/>
            <person name="Beeson K."/>
            <person name="Sutton G."/>
            <person name="Rogers Y."/>
            <person name="Friedman R."/>
            <person name="Frazier M."/>
            <person name="Venter J.C."/>
        </authorList>
    </citation>
    <scope>NUCLEOTIDE SEQUENCE [LARGE SCALE GENOMIC DNA]</scope>
    <source>
        <strain evidence="2 3">3TCK</strain>
    </source>
</reference>
<dbReference type="EMBL" id="AAPH01000004">
    <property type="protein sequence ID" value="EAS44480.1"/>
    <property type="molecule type" value="Genomic_DNA"/>
</dbReference>
<dbReference type="RefSeq" id="WP_006230899.1">
    <property type="nucleotide sequence ID" value="NZ_CH724135.1"/>
</dbReference>
<proteinExistence type="predicted"/>